<protein>
    <submittedName>
        <fullName evidence="4">DUF971 domain-containing protein</fullName>
    </submittedName>
</protein>
<organism evidence="4 5">
    <name type="scientific">Humisphaera borealis</name>
    <dbReference type="NCBI Taxonomy" id="2807512"/>
    <lineage>
        <taxon>Bacteria</taxon>
        <taxon>Pseudomonadati</taxon>
        <taxon>Planctomycetota</taxon>
        <taxon>Phycisphaerae</taxon>
        <taxon>Tepidisphaerales</taxon>
        <taxon>Tepidisphaeraceae</taxon>
        <taxon>Humisphaera</taxon>
    </lineage>
</organism>
<evidence type="ECO:0000256" key="2">
    <source>
        <dbReference type="ARBA" id="ARBA00023004"/>
    </source>
</evidence>
<dbReference type="Gene3D" id="3.30.2020.30">
    <property type="match status" value="1"/>
</dbReference>
<sequence>MTPSTTPVRLDLQKQSQLTIDWQDGRTSVYPISVLRTLCPCATCKQSRQEQAAAPKNRLSLRVLPGTVEQPLSASSAELVGGYALRIDWSDGHSSGIYSFEYLRSIDPQAAAR</sequence>
<keyword evidence="2" id="KW-0408">Iron</keyword>
<dbReference type="Proteomes" id="UP000593765">
    <property type="component" value="Chromosome"/>
</dbReference>
<proteinExistence type="predicted"/>
<dbReference type="EMBL" id="CP063458">
    <property type="protein sequence ID" value="QOV89416.1"/>
    <property type="molecule type" value="Genomic_DNA"/>
</dbReference>
<dbReference type="InterPro" id="IPR038492">
    <property type="entry name" value="GBBH-like_N_sf"/>
</dbReference>
<dbReference type="KEGG" id="hbs:IPV69_24990"/>
<reference evidence="4 5" key="1">
    <citation type="submission" date="2020-10" db="EMBL/GenBank/DDBJ databases">
        <title>Wide distribution of Phycisphaera-like planctomycetes from WD2101 soil group in peatlands and genome analysis of the first cultivated representative.</title>
        <authorList>
            <person name="Dedysh S.N."/>
            <person name="Beletsky A.V."/>
            <person name="Ivanova A."/>
            <person name="Kulichevskaya I.S."/>
            <person name="Suzina N.E."/>
            <person name="Philippov D.A."/>
            <person name="Rakitin A.L."/>
            <person name="Mardanov A.V."/>
            <person name="Ravin N.V."/>
        </authorList>
    </citation>
    <scope>NUCLEOTIDE SEQUENCE [LARGE SCALE GENOMIC DNA]</scope>
    <source>
        <strain evidence="4 5">M1803</strain>
    </source>
</reference>
<dbReference type="PANTHER" id="PTHR35303">
    <property type="entry name" value="OS02G0197800 PROTEIN"/>
    <property type="match status" value="1"/>
</dbReference>
<evidence type="ECO:0000256" key="1">
    <source>
        <dbReference type="ARBA" id="ARBA00022723"/>
    </source>
</evidence>
<accession>A0A7M2WVD1</accession>
<name>A0A7M2WVD1_9BACT</name>
<dbReference type="AlphaFoldDB" id="A0A7M2WVD1"/>
<dbReference type="GO" id="GO:0046872">
    <property type="term" value="F:metal ion binding"/>
    <property type="evidence" value="ECO:0007669"/>
    <property type="project" value="UniProtKB-KW"/>
</dbReference>
<feature type="domain" description="Gamma-butyrobetaine hydroxylase-like N-terminal" evidence="3">
    <location>
        <begin position="13"/>
        <end position="104"/>
    </location>
</feature>
<dbReference type="InterPro" id="IPR010376">
    <property type="entry name" value="GBBH-like_N"/>
</dbReference>
<keyword evidence="5" id="KW-1185">Reference proteome</keyword>
<evidence type="ECO:0000259" key="3">
    <source>
        <dbReference type="Pfam" id="PF06155"/>
    </source>
</evidence>
<evidence type="ECO:0000313" key="4">
    <source>
        <dbReference type="EMBL" id="QOV89416.1"/>
    </source>
</evidence>
<gene>
    <name evidence="4" type="ORF">IPV69_24990</name>
</gene>
<dbReference type="RefSeq" id="WP_206292455.1">
    <property type="nucleotide sequence ID" value="NZ_CP063458.1"/>
</dbReference>
<dbReference type="Pfam" id="PF06155">
    <property type="entry name" value="GBBH-like_N"/>
    <property type="match status" value="1"/>
</dbReference>
<evidence type="ECO:0000313" key="5">
    <source>
        <dbReference type="Proteomes" id="UP000593765"/>
    </source>
</evidence>
<keyword evidence="1" id="KW-0479">Metal-binding</keyword>